<feature type="transmembrane region" description="Helical" evidence="2">
    <location>
        <begin position="32"/>
        <end position="52"/>
    </location>
</feature>
<accession>A0A418XKJ2</accession>
<keyword evidence="2" id="KW-0812">Transmembrane</keyword>
<dbReference type="Pfam" id="PF04375">
    <property type="entry name" value="HemX"/>
    <property type="match status" value="1"/>
</dbReference>
<feature type="region of interest" description="Disordered" evidence="1">
    <location>
        <begin position="354"/>
        <end position="373"/>
    </location>
</feature>
<dbReference type="InterPro" id="IPR007470">
    <property type="entry name" value="HemX"/>
</dbReference>
<keyword evidence="4" id="KW-1185">Reference proteome</keyword>
<dbReference type="OrthoDB" id="5739852at2"/>
<reference evidence="3 4" key="1">
    <citation type="submission" date="2018-09" db="EMBL/GenBank/DDBJ databases">
        <authorList>
            <person name="Zhu H."/>
        </authorList>
    </citation>
    <scope>NUCLEOTIDE SEQUENCE [LARGE SCALE GENOMIC DNA]</scope>
    <source>
        <strain evidence="3 4">K1S02-6</strain>
    </source>
</reference>
<evidence type="ECO:0000313" key="3">
    <source>
        <dbReference type="EMBL" id="RJG12965.1"/>
    </source>
</evidence>
<dbReference type="RefSeq" id="WP_119953287.1">
    <property type="nucleotide sequence ID" value="NZ_QYUR01000002.1"/>
</dbReference>
<feature type="compositionally biased region" description="Basic and acidic residues" evidence="1">
    <location>
        <begin position="1"/>
        <end position="11"/>
    </location>
</feature>
<dbReference type="AlphaFoldDB" id="A0A418XKJ2"/>
<sequence>MSEATSPKDDTQPALDAPTSTAITPVRRGNGLAVLALFLGAAGVAAGGWGLWQMRSLQAHDQQQLAQLEDARGQTQALAQREQGLAARLAELPLAEELEARRRLLAQLQGDQQHLSQRLESVLGASRQDWRLAEAEHLLRLASLRLSALQDINSAKALVQGADDILRDQDDPAAFAAREQLAKSLVALRSLAALDRTGLFLQLGALRAQAAQLSALAPMFASTGEQLGLAAEGDGSSLWAQWWEKISRYIRIDFNADQNIRPLLAGQGLTQVRLALTLALEQAQWAALNGQPEVYQQALKQARSVLESHFNQDNPDSQALLARLDELNSQPVAVEMPDLTPALSAVQAYLQQRQAPAKAAQQPTSNELEEASP</sequence>
<feature type="compositionally biased region" description="Low complexity" evidence="1">
    <location>
        <begin position="354"/>
        <end position="363"/>
    </location>
</feature>
<evidence type="ECO:0000313" key="4">
    <source>
        <dbReference type="Proteomes" id="UP000284021"/>
    </source>
</evidence>
<gene>
    <name evidence="3" type="ORF">D3879_06720</name>
</gene>
<protein>
    <submittedName>
        <fullName evidence="3">Heme biosynthesis operon protein HemX</fullName>
    </submittedName>
</protein>
<dbReference type="Proteomes" id="UP000284021">
    <property type="component" value="Unassembled WGS sequence"/>
</dbReference>
<comment type="caution">
    <text evidence="3">The sequence shown here is derived from an EMBL/GenBank/DDBJ whole genome shotgun (WGS) entry which is preliminary data.</text>
</comment>
<name>A0A418XKJ2_9PSED</name>
<evidence type="ECO:0000256" key="1">
    <source>
        <dbReference type="SAM" id="MobiDB-lite"/>
    </source>
</evidence>
<feature type="region of interest" description="Disordered" evidence="1">
    <location>
        <begin position="1"/>
        <end position="22"/>
    </location>
</feature>
<proteinExistence type="predicted"/>
<evidence type="ECO:0000256" key="2">
    <source>
        <dbReference type="SAM" id="Phobius"/>
    </source>
</evidence>
<keyword evidence="2" id="KW-1133">Transmembrane helix</keyword>
<organism evidence="3 4">
    <name type="scientific">Pseudomonas cavernicola</name>
    <dbReference type="NCBI Taxonomy" id="2320866"/>
    <lineage>
        <taxon>Bacteria</taxon>
        <taxon>Pseudomonadati</taxon>
        <taxon>Pseudomonadota</taxon>
        <taxon>Gammaproteobacteria</taxon>
        <taxon>Pseudomonadales</taxon>
        <taxon>Pseudomonadaceae</taxon>
        <taxon>Pseudomonas</taxon>
    </lineage>
</organism>
<dbReference type="PANTHER" id="PTHR38043">
    <property type="entry name" value="PROTEIN HEMX"/>
    <property type="match status" value="1"/>
</dbReference>
<dbReference type="EMBL" id="QYUR01000002">
    <property type="protein sequence ID" value="RJG12965.1"/>
    <property type="molecule type" value="Genomic_DNA"/>
</dbReference>
<dbReference type="PANTHER" id="PTHR38043:SF1">
    <property type="entry name" value="PROTEIN HEMX"/>
    <property type="match status" value="1"/>
</dbReference>
<keyword evidence="2" id="KW-0472">Membrane</keyword>